<dbReference type="EMBL" id="CP027231">
    <property type="protein sequence ID" value="AVM52344.1"/>
    <property type="molecule type" value="Genomic_DNA"/>
</dbReference>
<reference evidence="1 2" key="1">
    <citation type="submission" date="2018-02" db="EMBL/GenBank/DDBJ databases">
        <authorList>
            <person name="Holder M.E."/>
            <person name="Ajami N.J."/>
            <person name="Petrosino J.F."/>
        </authorList>
    </citation>
    <scope>NUCLEOTIDE SEQUENCE [LARGE SCALE GENOMIC DNA]</scope>
    <source>
        <strain evidence="1 2">ATCC 33285</strain>
    </source>
</reference>
<evidence type="ECO:0000313" key="1">
    <source>
        <dbReference type="EMBL" id="AVM52344.1"/>
    </source>
</evidence>
<name>A0ABM6T6F3_9BACE</name>
<gene>
    <name evidence="1" type="ORF">C4H11_04750</name>
</gene>
<organism evidence="1 2">
    <name type="scientific">Bacteroides zoogleoformans</name>
    <dbReference type="NCBI Taxonomy" id="28119"/>
    <lineage>
        <taxon>Bacteria</taxon>
        <taxon>Pseudomonadati</taxon>
        <taxon>Bacteroidota</taxon>
        <taxon>Bacteroidia</taxon>
        <taxon>Bacteroidales</taxon>
        <taxon>Bacteroidaceae</taxon>
        <taxon>Bacteroides</taxon>
    </lineage>
</organism>
<evidence type="ECO:0000313" key="2">
    <source>
        <dbReference type="Proteomes" id="UP000238304"/>
    </source>
</evidence>
<keyword evidence="2" id="KW-1185">Reference proteome</keyword>
<dbReference type="Proteomes" id="UP000238304">
    <property type="component" value="Chromosome"/>
</dbReference>
<proteinExistence type="predicted"/>
<protein>
    <submittedName>
        <fullName evidence="1">Uncharacterized protein</fullName>
    </submittedName>
</protein>
<accession>A0ABM6T6F3</accession>
<sequence length="84" mass="9251">MNKRDTSINGVILNHRVSESLSNLQDGYGQAVVDSLDKLIGFLLKRQLELADFSSELLESLFAAYNAKEALLELLPDAQKDAGE</sequence>
<dbReference type="RefSeq" id="WP_106040675.1">
    <property type="nucleotide sequence ID" value="NZ_CP027231.1"/>
</dbReference>